<dbReference type="AlphaFoldDB" id="A0A0D8ZRR9"/>
<sequence>MRYASTNKNFLSTTGLAVLGSLGIHGLLWAVLPGLPLNQAAKSPTQRTVGLVQLTPEEQSRLPQTPNPADTALPDFANQPSALPPLPPPPPLQTSVLPPLQLPPGAAPVYTLPPAQNPPPPTQTYRVPLPPPPQNSVSFAPIPYENIPSTPPNRPIPEGNIPSVEPPSGQSSPVTTLPSPPQVPLNSPINNGQPNSLSRNNGLPGGLTPDLSVPADATEPTPQQTPESSTTAENNPSIQANRLPDRGKKELLALQEQIRRRNQSGATTQPQTGSSRMTSEQLRLALRQQSDRSNTPPTQANPRLDDRKGLVEALRQQRRNVNVSNQPSEATRTALDNLDRFEAQRARVLAQYPNAIIKPPIRNQLETCDRKLDGGVAIVGVVVSPEGKIVSNPRLISKTGPADVAQATRYVSNVRFGKTAKPSYYSFNLKFDYDAKTCAQAQPQPTPNNTQPTRRTAPQPTPVTPTRRTAPQPTSTPSNINIPQPKPTIPIRRTTPPKTRVTPIQNTPQPTLTPRQRRIIVPTPQPTPIERNTNTRQRTPLTAPTSIPLPSPVQRNTPQPIQTPDTPIRQLTPSPQGTETPQTPPSNSEPTAD</sequence>
<dbReference type="RefSeq" id="WP_045055346.1">
    <property type="nucleotide sequence ID" value="NZ_CAWMDP010000057.1"/>
</dbReference>
<accession>A0A0D8ZRR9</accession>
<feature type="compositionally biased region" description="Polar residues" evidence="1">
    <location>
        <begin position="184"/>
        <end position="201"/>
    </location>
</feature>
<dbReference type="STRING" id="1618023.UH38_14335"/>
<feature type="compositionally biased region" description="Polar residues" evidence="1">
    <location>
        <begin position="263"/>
        <end position="301"/>
    </location>
</feature>
<feature type="compositionally biased region" description="Low complexity" evidence="1">
    <location>
        <begin position="440"/>
        <end position="478"/>
    </location>
</feature>
<feature type="compositionally biased region" description="Polar residues" evidence="1">
    <location>
        <begin position="505"/>
        <end position="514"/>
    </location>
</feature>
<feature type="compositionally biased region" description="Pro residues" evidence="1">
    <location>
        <begin position="115"/>
        <end position="134"/>
    </location>
</feature>
<feature type="compositionally biased region" description="Polar residues" evidence="1">
    <location>
        <begin position="168"/>
        <end position="177"/>
    </location>
</feature>
<feature type="region of interest" description="Disordered" evidence="1">
    <location>
        <begin position="259"/>
        <end position="307"/>
    </location>
</feature>
<dbReference type="Proteomes" id="UP000032452">
    <property type="component" value="Unassembled WGS sequence"/>
</dbReference>
<feature type="compositionally biased region" description="Pro residues" evidence="1">
    <location>
        <begin position="82"/>
        <end position="92"/>
    </location>
</feature>
<protein>
    <submittedName>
        <fullName evidence="2">Uncharacterized protein</fullName>
    </submittedName>
</protein>
<dbReference type="EMBL" id="JYON01000014">
    <property type="protein sequence ID" value="KJH71179.1"/>
    <property type="molecule type" value="Genomic_DNA"/>
</dbReference>
<name>A0A0D8ZRR9_9CYAN</name>
<feature type="region of interest" description="Disordered" evidence="1">
    <location>
        <begin position="55"/>
        <end position="247"/>
    </location>
</feature>
<comment type="caution">
    <text evidence="2">The sequence shown here is derived from an EMBL/GenBank/DDBJ whole genome shotgun (WGS) entry which is preliminary data.</text>
</comment>
<organism evidence="2 3">
    <name type="scientific">Aliterella atlantica CENA595</name>
    <dbReference type="NCBI Taxonomy" id="1618023"/>
    <lineage>
        <taxon>Bacteria</taxon>
        <taxon>Bacillati</taxon>
        <taxon>Cyanobacteriota</taxon>
        <taxon>Cyanophyceae</taxon>
        <taxon>Chroococcidiopsidales</taxon>
        <taxon>Aliterellaceae</taxon>
        <taxon>Aliterella</taxon>
    </lineage>
</organism>
<feature type="compositionally biased region" description="Polar residues" evidence="1">
    <location>
        <begin position="569"/>
        <end position="593"/>
    </location>
</feature>
<proteinExistence type="predicted"/>
<feature type="compositionally biased region" description="Polar residues" evidence="1">
    <location>
        <begin position="530"/>
        <end position="545"/>
    </location>
</feature>
<feature type="compositionally biased region" description="Low complexity" evidence="1">
    <location>
        <begin position="557"/>
        <end position="568"/>
    </location>
</feature>
<reference evidence="2 3" key="1">
    <citation type="submission" date="2015-02" db="EMBL/GenBank/DDBJ databases">
        <title>Draft genome of a novel marine cyanobacterium (Chroococcales) isolated from South Atlantic Ocean.</title>
        <authorList>
            <person name="Rigonato J."/>
            <person name="Alvarenga D.O."/>
            <person name="Branco L.H."/>
            <person name="Varani A.M."/>
            <person name="Brandini F.P."/>
            <person name="Fiore M.F."/>
        </authorList>
    </citation>
    <scope>NUCLEOTIDE SEQUENCE [LARGE SCALE GENOMIC DNA]</scope>
    <source>
        <strain evidence="2 3">CENA595</strain>
    </source>
</reference>
<gene>
    <name evidence="2" type="ORF">UH38_14335</name>
</gene>
<keyword evidence="3" id="KW-1185">Reference proteome</keyword>
<dbReference type="OrthoDB" id="506407at2"/>
<evidence type="ECO:0000313" key="2">
    <source>
        <dbReference type="EMBL" id="KJH71179.1"/>
    </source>
</evidence>
<feature type="region of interest" description="Disordered" evidence="1">
    <location>
        <begin position="440"/>
        <end position="593"/>
    </location>
</feature>
<feature type="compositionally biased region" description="Low complexity" evidence="1">
    <location>
        <begin position="218"/>
        <end position="231"/>
    </location>
</feature>
<evidence type="ECO:0000256" key="1">
    <source>
        <dbReference type="SAM" id="MobiDB-lite"/>
    </source>
</evidence>
<feature type="compositionally biased region" description="Low complexity" evidence="1">
    <location>
        <begin position="489"/>
        <end position="504"/>
    </location>
</feature>
<evidence type="ECO:0000313" key="3">
    <source>
        <dbReference type="Proteomes" id="UP000032452"/>
    </source>
</evidence>